<evidence type="ECO:0000256" key="2">
    <source>
        <dbReference type="ARBA" id="ARBA00004114"/>
    </source>
</evidence>
<keyword evidence="11" id="KW-0862">Zinc</keyword>
<evidence type="ECO:0000256" key="9">
    <source>
        <dbReference type="ARBA" id="ARBA00022723"/>
    </source>
</evidence>
<evidence type="ECO:0000256" key="10">
    <source>
        <dbReference type="ARBA" id="ARBA00022801"/>
    </source>
</evidence>
<proteinExistence type="inferred from homology"/>
<evidence type="ECO:0000256" key="3">
    <source>
        <dbReference type="ARBA" id="ARBA00004120"/>
    </source>
</evidence>
<keyword evidence="6" id="KW-0963">Cytoplasm</keyword>
<evidence type="ECO:0000256" key="14">
    <source>
        <dbReference type="ARBA" id="ARBA00023273"/>
    </source>
</evidence>
<feature type="active site" description="Proton donor/acceptor" evidence="19">
    <location>
        <position position="577"/>
    </location>
</feature>
<dbReference type="Gene3D" id="2.60.40.3120">
    <property type="match status" value="1"/>
</dbReference>
<keyword evidence="7" id="KW-0121">Carboxypeptidase</keyword>
<dbReference type="GO" id="GO:0006508">
    <property type="term" value="P:proteolysis"/>
    <property type="evidence" value="ECO:0007669"/>
    <property type="project" value="UniProtKB-KW"/>
</dbReference>
<dbReference type="InterPro" id="IPR050821">
    <property type="entry name" value="Cytosolic_carboxypeptidase"/>
</dbReference>
<evidence type="ECO:0000256" key="5">
    <source>
        <dbReference type="ARBA" id="ARBA00005988"/>
    </source>
</evidence>
<evidence type="ECO:0000259" key="21">
    <source>
        <dbReference type="PROSITE" id="PS52035"/>
    </source>
</evidence>
<evidence type="ECO:0000256" key="1">
    <source>
        <dbReference type="ARBA" id="ARBA00001947"/>
    </source>
</evidence>
<dbReference type="FunFam" id="3.40.630.10:FF:000011">
    <property type="entry name" value="cytosolic carboxypeptidase 2 isoform X1"/>
    <property type="match status" value="1"/>
</dbReference>
<reference evidence="22" key="1">
    <citation type="submission" date="2021-06" db="EMBL/GenBank/DDBJ databases">
        <authorList>
            <consortium name="Wellcome Sanger Institute Data Sharing"/>
        </authorList>
    </citation>
    <scope>NUCLEOTIDE SEQUENCE [LARGE SCALE GENOMIC DNA]</scope>
</reference>
<accession>A0A8C4TH94</accession>
<comment type="cofactor">
    <cofactor evidence="1">
        <name>Zn(2+)</name>
        <dbReference type="ChEBI" id="CHEBI:29105"/>
    </cofactor>
</comment>
<comment type="subcellular location">
    <subcellularLocation>
        <location evidence="3">Cytoplasm</location>
        <location evidence="3">Cytoskeleton</location>
        <location evidence="3">Cilium basal body</location>
    </subcellularLocation>
    <subcellularLocation>
        <location evidence="2">Cytoplasm</location>
        <location evidence="2">Cytoskeleton</location>
        <location evidence="2">Microtubule organizing center</location>
        <location evidence="2">Centrosome</location>
        <location evidence="2">Centriole</location>
    </subcellularLocation>
    <subcellularLocation>
        <location evidence="4">Cytoplasm</location>
        <location evidence="4">Cytosol</location>
    </subcellularLocation>
</comment>
<dbReference type="GO" id="GO:0005814">
    <property type="term" value="C:centriole"/>
    <property type="evidence" value="ECO:0007669"/>
    <property type="project" value="UniProtKB-SubCell"/>
</dbReference>
<dbReference type="GO" id="GO:0008270">
    <property type="term" value="F:zinc ion binding"/>
    <property type="evidence" value="ECO:0007669"/>
    <property type="project" value="InterPro"/>
</dbReference>
<dbReference type="Gene3D" id="3.40.630.10">
    <property type="entry name" value="Zn peptidases"/>
    <property type="match status" value="1"/>
</dbReference>
<comment type="catalytic activity">
    <reaction evidence="15">
        <text>(L-glutamyl)(n+1)-gamma-L-glutamyl-L-glutamyl-[protein] + H2O = (L-glutamyl)(n)-gamma-L-glutamyl-L-glutamyl-[protein] + L-glutamate</text>
        <dbReference type="Rhea" id="RHEA:60004"/>
        <dbReference type="Rhea" id="RHEA-COMP:15519"/>
        <dbReference type="Rhea" id="RHEA-COMP:15675"/>
        <dbReference type="ChEBI" id="CHEBI:15377"/>
        <dbReference type="ChEBI" id="CHEBI:29985"/>
        <dbReference type="ChEBI" id="CHEBI:143623"/>
    </reaction>
    <physiologicalReaction direction="left-to-right" evidence="15">
        <dbReference type="Rhea" id="RHEA:60005"/>
    </physiologicalReaction>
</comment>
<sequence length="693" mass="79554">MCPTLETSTPWMSVKDPYETFMQQHLQHYGLFTGRNAGYQRTFESVPTWEKNHDYLLSENISVDSNDSDTGSSSKQEETKGKHYSFLLEQDLFKTRQLVFDFHEGKKVPRLREPRSLFAVPSLSAPNQKPRWPLECEVIKDEICHIDWKPPEPEPFYQVTGYEKTPMCVGEGKGNVVYCIDPATKSPYFTCSRAGGSRGPIKDATVFVKEKDGILLFESRFESGNLQKAVRVGLNDYELTLQTDLYTNKHTQWFYFRVQNMKPGITYRFTIINLMKSNSLYNMGMKPLMYSETDALSKKIGWRRVGSEIRYYKNQSLEGLHSLTWTCQFPNQGDTCYFAHCYPYTYTDLQRYLNEISNDSRRSQYCTVRSLCRSLAGNTVYVLTITSPFQNAVFTAAKKAVVVTARVHPGETNSSWMMKGFLDFILGDSHDAEILRNMFIFKVVPMLNPDGVIVGNYRCSLTGRDLNRNYKTILQNAFPCVWHTRNMVKRLLSEREVILYCDFHGHSRKNNVFMYGCDNKNSPSMRLQERIFPLMMSKNAADQFSYKSCKFRVQKSKEGTGRIVMWRLGIVNSYTMESTFSGSTLGNRKGTHFTTEDLKSLGYHFCDTLLDFCDPDQTKFSQCLTEIGERLEQEILSKMERLGKEMNHDTHLSDVELSDIESSTSGSNSSESDGLPVHLIDLARKVGGLEDLS</sequence>
<dbReference type="CDD" id="cd06907">
    <property type="entry name" value="M14_AGBL2-3_like"/>
    <property type="match status" value="1"/>
</dbReference>
<feature type="compositionally biased region" description="Polar residues" evidence="20">
    <location>
        <begin position="61"/>
        <end position="74"/>
    </location>
</feature>
<feature type="region of interest" description="Disordered" evidence="20">
    <location>
        <begin position="61"/>
        <end position="80"/>
    </location>
</feature>
<evidence type="ECO:0000256" key="15">
    <source>
        <dbReference type="ARBA" id="ARBA00029302"/>
    </source>
</evidence>
<evidence type="ECO:0000256" key="4">
    <source>
        <dbReference type="ARBA" id="ARBA00004514"/>
    </source>
</evidence>
<keyword evidence="14" id="KW-0966">Cell projection</keyword>
<reference evidence="22" key="3">
    <citation type="submission" date="2025-09" db="UniProtKB">
        <authorList>
            <consortium name="Ensembl"/>
        </authorList>
    </citation>
    <scope>IDENTIFICATION</scope>
</reference>
<dbReference type="GO" id="GO:0004181">
    <property type="term" value="F:metallocarboxypeptidase activity"/>
    <property type="evidence" value="ECO:0007669"/>
    <property type="project" value="InterPro"/>
</dbReference>
<evidence type="ECO:0000256" key="8">
    <source>
        <dbReference type="ARBA" id="ARBA00022670"/>
    </source>
</evidence>
<keyword evidence="13" id="KW-0206">Cytoskeleton</keyword>
<evidence type="ECO:0000256" key="12">
    <source>
        <dbReference type="ARBA" id="ARBA00023049"/>
    </source>
</evidence>
<evidence type="ECO:0000256" key="17">
    <source>
        <dbReference type="ARBA" id="ARBA00043071"/>
    </source>
</evidence>
<dbReference type="PANTHER" id="PTHR12756">
    <property type="entry name" value="CYTOSOLIC CARBOXYPEPTIDASE"/>
    <property type="match status" value="1"/>
</dbReference>
<evidence type="ECO:0000256" key="18">
    <source>
        <dbReference type="ARBA" id="ARBA00043107"/>
    </source>
</evidence>
<dbReference type="GO" id="GO:0005829">
    <property type="term" value="C:cytosol"/>
    <property type="evidence" value="ECO:0007669"/>
    <property type="project" value="UniProtKB-SubCell"/>
</dbReference>
<feature type="domain" description="Peptidase M14" evidence="21">
    <location>
        <begin position="342"/>
        <end position="613"/>
    </location>
</feature>
<comment type="similarity">
    <text evidence="5 19">Belongs to the peptidase M14 family.</text>
</comment>
<dbReference type="Proteomes" id="UP000694620">
    <property type="component" value="Chromosome 2"/>
</dbReference>
<organism evidence="22 23">
    <name type="scientific">Erpetoichthys calabaricus</name>
    <name type="common">Rope fish</name>
    <name type="synonym">Calamoichthys calabaricus</name>
    <dbReference type="NCBI Taxonomy" id="27687"/>
    <lineage>
        <taxon>Eukaryota</taxon>
        <taxon>Metazoa</taxon>
        <taxon>Chordata</taxon>
        <taxon>Craniata</taxon>
        <taxon>Vertebrata</taxon>
        <taxon>Euteleostomi</taxon>
        <taxon>Actinopterygii</taxon>
        <taxon>Polypteriformes</taxon>
        <taxon>Polypteridae</taxon>
        <taxon>Erpetoichthys</taxon>
    </lineage>
</organism>
<dbReference type="SMART" id="SM00631">
    <property type="entry name" value="Zn_pept"/>
    <property type="match status" value="1"/>
</dbReference>
<evidence type="ECO:0000256" key="16">
    <source>
        <dbReference type="ARBA" id="ARBA00041046"/>
    </source>
</evidence>
<reference evidence="22" key="2">
    <citation type="submission" date="2025-08" db="UniProtKB">
        <authorList>
            <consortium name="Ensembl"/>
        </authorList>
    </citation>
    <scope>IDENTIFICATION</scope>
</reference>
<evidence type="ECO:0000256" key="20">
    <source>
        <dbReference type="SAM" id="MobiDB-lite"/>
    </source>
</evidence>
<protein>
    <recommendedName>
        <fullName evidence="16">Cytosolic carboxypeptidase 2</fullName>
    </recommendedName>
    <alternativeName>
        <fullName evidence="18">ATP/GTP-binding protein-like 2</fullName>
    </alternativeName>
    <alternativeName>
        <fullName evidence="17">Protein deglutamylase CCP2</fullName>
    </alternativeName>
</protein>
<dbReference type="SUPFAM" id="SSF53187">
    <property type="entry name" value="Zn-dependent exopeptidases"/>
    <property type="match status" value="1"/>
</dbReference>
<keyword evidence="8" id="KW-0645">Protease</keyword>
<dbReference type="AlphaFoldDB" id="A0A8C4TH94"/>
<dbReference type="Pfam" id="PF18027">
    <property type="entry name" value="Pepdidase_M14_N"/>
    <property type="match status" value="1"/>
</dbReference>
<evidence type="ECO:0000256" key="13">
    <source>
        <dbReference type="ARBA" id="ARBA00023212"/>
    </source>
</evidence>
<keyword evidence="12" id="KW-0482">Metalloprotease</keyword>
<dbReference type="Ensembl" id="ENSECRT00000033322.1">
    <property type="protein sequence ID" value="ENSECRP00000032599.1"/>
    <property type="gene ID" value="ENSECRG00000022088.1"/>
</dbReference>
<keyword evidence="9" id="KW-0479">Metal-binding</keyword>
<evidence type="ECO:0000313" key="23">
    <source>
        <dbReference type="Proteomes" id="UP000694620"/>
    </source>
</evidence>
<dbReference type="PANTHER" id="PTHR12756:SF41">
    <property type="entry name" value="CYTOSOLIC CARBOXYPEPTIDASE 2"/>
    <property type="match status" value="1"/>
</dbReference>
<evidence type="ECO:0000256" key="6">
    <source>
        <dbReference type="ARBA" id="ARBA00022490"/>
    </source>
</evidence>
<evidence type="ECO:0000256" key="7">
    <source>
        <dbReference type="ARBA" id="ARBA00022645"/>
    </source>
</evidence>
<keyword evidence="10" id="KW-0378">Hydrolase</keyword>
<evidence type="ECO:0000313" key="22">
    <source>
        <dbReference type="Ensembl" id="ENSECRP00000032599.1"/>
    </source>
</evidence>
<dbReference type="Pfam" id="PF00246">
    <property type="entry name" value="Peptidase_M14"/>
    <property type="match status" value="1"/>
</dbReference>
<gene>
    <name evidence="22" type="primary">AGBL2</name>
    <name evidence="22" type="synonym">agbl2</name>
</gene>
<dbReference type="PROSITE" id="PS52035">
    <property type="entry name" value="PEPTIDASE_M14"/>
    <property type="match status" value="1"/>
</dbReference>
<dbReference type="InterPro" id="IPR040626">
    <property type="entry name" value="Pepdidase_M14_N"/>
</dbReference>
<name>A0A8C4TH94_ERPCA</name>
<evidence type="ECO:0000256" key="19">
    <source>
        <dbReference type="PROSITE-ProRule" id="PRU01379"/>
    </source>
</evidence>
<dbReference type="GeneTree" id="ENSGT00940000160201"/>
<dbReference type="InterPro" id="IPR000834">
    <property type="entry name" value="Peptidase_M14"/>
</dbReference>
<keyword evidence="23" id="KW-1185">Reference proteome</keyword>
<evidence type="ECO:0000256" key="11">
    <source>
        <dbReference type="ARBA" id="ARBA00022833"/>
    </source>
</evidence>